<dbReference type="GO" id="GO:0000136">
    <property type="term" value="C:mannan polymerase complex"/>
    <property type="evidence" value="ECO:0007669"/>
    <property type="project" value="TreeGrafter"/>
</dbReference>
<dbReference type="EMBL" id="KV875106">
    <property type="protein sequence ID" value="OIW23473.1"/>
    <property type="molecule type" value="Genomic_DNA"/>
</dbReference>
<proteinExistence type="inferred from homology"/>
<comment type="similarity">
    <text evidence="7">Belongs to the ANP1/MMN9/VAN1 family.</text>
</comment>
<keyword evidence="10" id="KW-1185">Reference proteome</keyword>
<gene>
    <name evidence="9" type="ORF">CONLIGDRAFT_128554</name>
</gene>
<keyword evidence="3" id="KW-0735">Signal-anchor</keyword>
<evidence type="ECO:0000256" key="3">
    <source>
        <dbReference type="ARBA" id="ARBA00022968"/>
    </source>
</evidence>
<dbReference type="GO" id="GO:0006487">
    <property type="term" value="P:protein N-linked glycosylation"/>
    <property type="evidence" value="ECO:0007669"/>
    <property type="project" value="TreeGrafter"/>
</dbReference>
<sequence>MLLPKGGINWKAARAQLPPTRAIWVLLTKTRFLLFIALAGVILLLWRGISTSASEMQSFYCWGPSKPPMDMTLNEQQSWNAHLQTPVIFNHHVPLKVNSSTIEHVNLNPIKSTTKAVNNEERVLLLTPLKDAAPYLSKYFELLAELTYPHHLIDLAFLVSDSTDDTVAILAAELDRIQRRKDEVPFHSAMVVEKDFNFKLSQNVEDRHGFEAQAPRRKLMGRARNYLLSTAMKPEHSWVYWRDVDIVDSPKEILEDFIAHDRDVLVPNIWFHRYRDGKDVEGRFDYNSWIDTPQSKKLVKTLDKDVVLAEGYKQYVTGRTYMAKMGHWTQNKDEEIELDGIGGVNILVKADVHRSGINFPCYPFENQAETEGFAKMAKRAGYGVYGLPNYVVWHIDTDEKPGNA</sequence>
<evidence type="ECO:0000256" key="6">
    <source>
        <dbReference type="ARBA" id="ARBA00023136"/>
    </source>
</evidence>
<organism evidence="9 10">
    <name type="scientific">Coniochaeta ligniaria NRRL 30616</name>
    <dbReference type="NCBI Taxonomy" id="1408157"/>
    <lineage>
        <taxon>Eukaryota</taxon>
        <taxon>Fungi</taxon>
        <taxon>Dikarya</taxon>
        <taxon>Ascomycota</taxon>
        <taxon>Pezizomycotina</taxon>
        <taxon>Sordariomycetes</taxon>
        <taxon>Sordariomycetidae</taxon>
        <taxon>Coniochaetales</taxon>
        <taxon>Coniochaetaceae</taxon>
        <taxon>Coniochaeta</taxon>
    </lineage>
</organism>
<keyword evidence="6 8" id="KW-0472">Membrane</keyword>
<evidence type="ECO:0000256" key="5">
    <source>
        <dbReference type="ARBA" id="ARBA00023034"/>
    </source>
</evidence>
<dbReference type="STRING" id="1408157.A0A1J7IQV8"/>
<dbReference type="InterPro" id="IPR052086">
    <property type="entry name" value="Mannan_Polymerase_Subunit"/>
</dbReference>
<dbReference type="GO" id="GO:0000032">
    <property type="term" value="P:cell wall mannoprotein biosynthetic process"/>
    <property type="evidence" value="ECO:0007669"/>
    <property type="project" value="TreeGrafter"/>
</dbReference>
<evidence type="ECO:0000256" key="4">
    <source>
        <dbReference type="ARBA" id="ARBA00022989"/>
    </source>
</evidence>
<evidence type="ECO:0000256" key="1">
    <source>
        <dbReference type="ARBA" id="ARBA00004323"/>
    </source>
</evidence>
<evidence type="ECO:0000256" key="7">
    <source>
        <dbReference type="ARBA" id="ARBA00037964"/>
    </source>
</evidence>
<evidence type="ECO:0000256" key="8">
    <source>
        <dbReference type="SAM" id="Phobius"/>
    </source>
</evidence>
<dbReference type="Pfam" id="PF03452">
    <property type="entry name" value="Anp1"/>
    <property type="match status" value="1"/>
</dbReference>
<dbReference type="InParanoid" id="A0A1J7IQV8"/>
<reference evidence="9 10" key="1">
    <citation type="submission" date="2016-10" db="EMBL/GenBank/DDBJ databases">
        <title>Draft genome sequence of Coniochaeta ligniaria NRRL30616, a lignocellulolytic fungus for bioabatement of inhibitors in plant biomass hydrolysates.</title>
        <authorList>
            <consortium name="DOE Joint Genome Institute"/>
            <person name="Jimenez D.J."/>
            <person name="Hector R.E."/>
            <person name="Riley R."/>
            <person name="Sun H."/>
            <person name="Grigoriev I.V."/>
            <person name="Van Elsas J.D."/>
            <person name="Nichols N.N."/>
        </authorList>
    </citation>
    <scope>NUCLEOTIDE SEQUENCE [LARGE SCALE GENOMIC DNA]</scope>
    <source>
        <strain evidence="9 10">NRRL 30616</strain>
    </source>
</reference>
<evidence type="ECO:0000256" key="2">
    <source>
        <dbReference type="ARBA" id="ARBA00022692"/>
    </source>
</evidence>
<comment type="subcellular location">
    <subcellularLocation>
        <location evidence="1">Golgi apparatus membrane</location>
        <topology evidence="1">Single-pass type II membrane protein</topology>
    </subcellularLocation>
</comment>
<accession>A0A1J7IQV8</accession>
<feature type="transmembrane region" description="Helical" evidence="8">
    <location>
        <begin position="22"/>
        <end position="46"/>
    </location>
</feature>
<evidence type="ECO:0000313" key="10">
    <source>
        <dbReference type="Proteomes" id="UP000182658"/>
    </source>
</evidence>
<keyword evidence="2 8" id="KW-0812">Transmembrane</keyword>
<dbReference type="PANTHER" id="PTHR43083">
    <property type="entry name" value="MANNAN POLYMERASE II"/>
    <property type="match status" value="1"/>
</dbReference>
<dbReference type="AlphaFoldDB" id="A0A1J7IQV8"/>
<dbReference type="PANTHER" id="PTHR43083:SF4">
    <property type="entry name" value="N-GLYCOSYL-TRANSFERASE (AFU_ORTHOLOGUE AFUA_4G06870)"/>
    <property type="match status" value="1"/>
</dbReference>
<dbReference type="GO" id="GO:0000009">
    <property type="term" value="F:alpha-1,6-mannosyltransferase activity"/>
    <property type="evidence" value="ECO:0007669"/>
    <property type="project" value="TreeGrafter"/>
</dbReference>
<name>A0A1J7IQV8_9PEZI</name>
<dbReference type="Proteomes" id="UP000182658">
    <property type="component" value="Unassembled WGS sequence"/>
</dbReference>
<dbReference type="SUPFAM" id="SSF53448">
    <property type="entry name" value="Nucleotide-diphospho-sugar transferases"/>
    <property type="match status" value="1"/>
</dbReference>
<dbReference type="OrthoDB" id="204164at2759"/>
<dbReference type="InterPro" id="IPR029044">
    <property type="entry name" value="Nucleotide-diphossugar_trans"/>
</dbReference>
<keyword evidence="4 8" id="KW-1133">Transmembrane helix</keyword>
<dbReference type="Gene3D" id="3.90.550.10">
    <property type="entry name" value="Spore Coat Polysaccharide Biosynthesis Protein SpsA, Chain A"/>
    <property type="match status" value="1"/>
</dbReference>
<evidence type="ECO:0000313" key="9">
    <source>
        <dbReference type="EMBL" id="OIW23473.1"/>
    </source>
</evidence>
<keyword evidence="5" id="KW-0333">Golgi apparatus</keyword>
<protein>
    <submittedName>
        <fullName evidence="9">Putative ANP1 protein</fullName>
    </submittedName>
</protein>
<dbReference type="FunFam" id="3.90.550.10:FF:000017">
    <property type="entry name" value="Mannan polymerase II complex ANP1 subunit"/>
    <property type="match status" value="1"/>
</dbReference>